<name>A0A8J5SNN7_ZIZPA</name>
<dbReference type="AlphaFoldDB" id="A0A8J5SNN7"/>
<evidence type="ECO:0000313" key="1">
    <source>
        <dbReference type="EMBL" id="KAG8066038.1"/>
    </source>
</evidence>
<comment type="caution">
    <text evidence="1">The sequence shown here is derived from an EMBL/GenBank/DDBJ whole genome shotgun (WGS) entry which is preliminary data.</text>
</comment>
<dbReference type="EMBL" id="JAAALK010000285">
    <property type="protein sequence ID" value="KAG8066038.1"/>
    <property type="molecule type" value="Genomic_DNA"/>
</dbReference>
<dbReference type="Proteomes" id="UP000729402">
    <property type="component" value="Unassembled WGS sequence"/>
</dbReference>
<reference evidence="1" key="1">
    <citation type="journal article" date="2021" name="bioRxiv">
        <title>Whole Genome Assembly and Annotation of Northern Wild Rice, Zizania palustris L., Supports a Whole Genome Duplication in the Zizania Genus.</title>
        <authorList>
            <person name="Haas M."/>
            <person name="Kono T."/>
            <person name="Macchietto M."/>
            <person name="Millas R."/>
            <person name="McGilp L."/>
            <person name="Shao M."/>
            <person name="Duquette J."/>
            <person name="Hirsch C.N."/>
            <person name="Kimball J."/>
        </authorList>
    </citation>
    <scope>NUCLEOTIDE SEQUENCE</scope>
    <source>
        <tissue evidence="1">Fresh leaf tissue</tissue>
    </source>
</reference>
<gene>
    <name evidence="1" type="ORF">GUJ93_ZPchr0004g40308</name>
</gene>
<keyword evidence="2" id="KW-1185">Reference proteome</keyword>
<reference evidence="1" key="2">
    <citation type="submission" date="2021-02" db="EMBL/GenBank/DDBJ databases">
        <authorList>
            <person name="Kimball J.A."/>
            <person name="Haas M.W."/>
            <person name="Macchietto M."/>
            <person name="Kono T."/>
            <person name="Duquette J."/>
            <person name="Shao M."/>
        </authorList>
    </citation>
    <scope>NUCLEOTIDE SEQUENCE</scope>
    <source>
        <tissue evidence="1">Fresh leaf tissue</tissue>
    </source>
</reference>
<protein>
    <submittedName>
        <fullName evidence="1">Uncharacterized protein</fullName>
    </submittedName>
</protein>
<proteinExistence type="predicted"/>
<sequence length="92" mass="9923">MPAASRRPEQRLGGFSDAAGHQHPWQIRLVVARLHHARNRVGVAGLPALPIELFIAMEGEQGVDHLDDLGLSLSGTVCALDFEEKAFAICLA</sequence>
<organism evidence="1 2">
    <name type="scientific">Zizania palustris</name>
    <name type="common">Northern wild rice</name>
    <dbReference type="NCBI Taxonomy" id="103762"/>
    <lineage>
        <taxon>Eukaryota</taxon>
        <taxon>Viridiplantae</taxon>
        <taxon>Streptophyta</taxon>
        <taxon>Embryophyta</taxon>
        <taxon>Tracheophyta</taxon>
        <taxon>Spermatophyta</taxon>
        <taxon>Magnoliopsida</taxon>
        <taxon>Liliopsida</taxon>
        <taxon>Poales</taxon>
        <taxon>Poaceae</taxon>
        <taxon>BOP clade</taxon>
        <taxon>Oryzoideae</taxon>
        <taxon>Oryzeae</taxon>
        <taxon>Zizaniinae</taxon>
        <taxon>Zizania</taxon>
    </lineage>
</organism>
<evidence type="ECO:0000313" key="2">
    <source>
        <dbReference type="Proteomes" id="UP000729402"/>
    </source>
</evidence>
<accession>A0A8J5SNN7</accession>